<evidence type="ECO:0000259" key="6">
    <source>
        <dbReference type="PROSITE" id="PS50102"/>
    </source>
</evidence>
<feature type="region of interest" description="Disordered" evidence="5">
    <location>
        <begin position="244"/>
        <end position="292"/>
    </location>
</feature>
<organism evidence="7 8">
    <name type="scientific">Chanos chanos</name>
    <name type="common">Milkfish</name>
    <name type="synonym">Mugil chanos</name>
    <dbReference type="NCBI Taxonomy" id="29144"/>
    <lineage>
        <taxon>Eukaryota</taxon>
        <taxon>Metazoa</taxon>
        <taxon>Chordata</taxon>
        <taxon>Craniata</taxon>
        <taxon>Vertebrata</taxon>
        <taxon>Euteleostomi</taxon>
        <taxon>Actinopterygii</taxon>
        <taxon>Neopterygii</taxon>
        <taxon>Teleostei</taxon>
        <taxon>Ostariophysi</taxon>
        <taxon>Gonorynchiformes</taxon>
        <taxon>Chanidae</taxon>
        <taxon>Chanos</taxon>
    </lineage>
</organism>
<dbReference type="InParanoid" id="A0A6J2VET2"/>
<dbReference type="SMART" id="SM00360">
    <property type="entry name" value="RRM"/>
    <property type="match status" value="1"/>
</dbReference>
<dbReference type="GO" id="GO:0003723">
    <property type="term" value="F:RNA binding"/>
    <property type="evidence" value="ECO:0007669"/>
    <property type="project" value="UniProtKB-UniRule"/>
</dbReference>
<feature type="domain" description="RRM" evidence="6">
    <location>
        <begin position="21"/>
        <end position="92"/>
    </location>
</feature>
<evidence type="ECO:0000256" key="2">
    <source>
        <dbReference type="ARBA" id="ARBA00022884"/>
    </source>
</evidence>
<name>A0A6J2VET2_CHACN</name>
<keyword evidence="3" id="KW-0175">Coiled coil</keyword>
<dbReference type="PANTHER" id="PTHR13968">
    <property type="entry name" value="HETEROGENEOUS NUCLEAR RIBONUCLEOPROTEIN"/>
    <property type="match status" value="1"/>
</dbReference>
<keyword evidence="7" id="KW-1185">Reference proteome</keyword>
<dbReference type="PIRSF" id="PIRSF037992">
    <property type="entry name" value="hnRNP-C_Raly"/>
    <property type="match status" value="1"/>
</dbReference>
<dbReference type="Gene3D" id="3.30.70.330">
    <property type="match status" value="1"/>
</dbReference>
<keyword evidence="2 4" id="KW-0694">RNA-binding</keyword>
<evidence type="ECO:0000313" key="7">
    <source>
        <dbReference type="Proteomes" id="UP000504632"/>
    </source>
</evidence>
<dbReference type="InterPro" id="IPR017347">
    <property type="entry name" value="hnRNP_C"/>
</dbReference>
<reference evidence="8" key="1">
    <citation type="submission" date="2025-08" db="UniProtKB">
        <authorList>
            <consortium name="RefSeq"/>
        </authorList>
    </citation>
    <scope>IDENTIFICATION</scope>
</reference>
<dbReference type="AlphaFoldDB" id="A0A6J2VET2"/>
<dbReference type="GO" id="GO:0005634">
    <property type="term" value="C:nucleus"/>
    <property type="evidence" value="ECO:0007669"/>
    <property type="project" value="TreeGrafter"/>
</dbReference>
<comment type="similarity">
    <text evidence="1">Belongs to the RRM HNRPC family. RALY subfamily.</text>
</comment>
<dbReference type="PANTHER" id="PTHR13968:SF34">
    <property type="entry name" value="RNA-BINDING RALY-LIKE PROTEIN-RELATED"/>
    <property type="match status" value="1"/>
</dbReference>
<feature type="compositionally biased region" description="Basic and acidic residues" evidence="5">
    <location>
        <begin position="283"/>
        <end position="292"/>
    </location>
</feature>
<evidence type="ECO:0000256" key="1">
    <source>
        <dbReference type="ARBA" id="ARBA00008631"/>
    </source>
</evidence>
<dbReference type="Pfam" id="PF00076">
    <property type="entry name" value="RRM_1"/>
    <property type="match status" value="1"/>
</dbReference>
<proteinExistence type="inferred from homology"/>
<dbReference type="Proteomes" id="UP000504632">
    <property type="component" value="Chromosome 5"/>
</dbReference>
<dbReference type="GeneID" id="115812099"/>
<gene>
    <name evidence="8" type="primary">LOC115812099</name>
</gene>
<evidence type="ECO:0000256" key="4">
    <source>
        <dbReference type="PROSITE-ProRule" id="PRU00176"/>
    </source>
</evidence>
<evidence type="ECO:0000313" key="8">
    <source>
        <dbReference type="RefSeq" id="XP_030630447.1"/>
    </source>
</evidence>
<dbReference type="InterPro" id="IPR000504">
    <property type="entry name" value="RRM_dom"/>
</dbReference>
<evidence type="ECO:0000256" key="3">
    <source>
        <dbReference type="ARBA" id="ARBA00023054"/>
    </source>
</evidence>
<dbReference type="OrthoDB" id="6730379at2759"/>
<dbReference type="InterPro" id="IPR012677">
    <property type="entry name" value="Nucleotide-bd_a/b_plait_sf"/>
</dbReference>
<feature type="compositionally biased region" description="Acidic residues" evidence="5">
    <location>
        <begin position="249"/>
        <end position="279"/>
    </location>
</feature>
<sequence>MTGKTQTSNVTNKNDPRSINSRVFIGNLNTTVVKKSDIEGIFAKYGKIMGCSVHKGFAFVQYACERNARSAVAGENARVIAGQPLDINMAGEPRPYRSKLGFKRPLSCMYSGYDLDYDYYRGDFCSRLFDYHGRVAPPPRAVIPIKHSRLVVPFTRRAKISIAGKITPSLSSPASLKQPATSSSNSGPKLKTDQLLLVKQELTQIKRKIDSLLGRLELIGRQHTEETVTRKHKAHDTLVRRSVCGMAENEGEEIDQEQSEGETSEMTDGGEDDSGDEGGNDLIENRISDVDN</sequence>
<accession>A0A6J2VET2</accession>
<dbReference type="SUPFAM" id="SSF54928">
    <property type="entry name" value="RNA-binding domain, RBD"/>
    <property type="match status" value="1"/>
</dbReference>
<protein>
    <submittedName>
        <fullName evidence="8">RNA-binding Raly-like protein</fullName>
    </submittedName>
</protein>
<evidence type="ECO:0000256" key="5">
    <source>
        <dbReference type="SAM" id="MobiDB-lite"/>
    </source>
</evidence>
<dbReference type="RefSeq" id="XP_030630447.1">
    <property type="nucleotide sequence ID" value="XM_030774587.1"/>
</dbReference>
<dbReference type="InterPro" id="IPR051186">
    <property type="entry name" value="RRM_HNRPC/RALY_subfam"/>
</dbReference>
<dbReference type="FunFam" id="3.30.70.330:FF:000019">
    <property type="entry name" value="heterogeneous nuclear ribonucleoproteins C1/C2 isoform X1"/>
    <property type="match status" value="1"/>
</dbReference>
<dbReference type="PROSITE" id="PS50102">
    <property type="entry name" value="RRM"/>
    <property type="match status" value="1"/>
</dbReference>
<dbReference type="InterPro" id="IPR035979">
    <property type="entry name" value="RBD_domain_sf"/>
</dbReference>